<gene>
    <name evidence="2" type="ORF">K505DRAFT_413437</name>
</gene>
<dbReference type="Proteomes" id="UP000799757">
    <property type="component" value="Unassembled WGS sequence"/>
</dbReference>
<dbReference type="EMBL" id="MU001758">
    <property type="protein sequence ID" value="KAF2799789.1"/>
    <property type="molecule type" value="Genomic_DNA"/>
</dbReference>
<evidence type="ECO:0000313" key="2">
    <source>
        <dbReference type="EMBL" id="KAF2799789.1"/>
    </source>
</evidence>
<protein>
    <submittedName>
        <fullName evidence="2">Uncharacterized protein</fullName>
    </submittedName>
</protein>
<dbReference type="InterPro" id="IPR021109">
    <property type="entry name" value="Peptidase_aspartic_dom_sf"/>
</dbReference>
<sequence length="280" mass="31587">MADLPTNPSFQEMTIQSLHGKQEDVDGPIGTIYDKDDAIRKLQKELEETKSMLQDAQLSHLTETSYGSIDARPRKPMWLQILEWFHSRLFSGYFQITPEDDLLRVIDIEIIVDGHQVRRTAIALIDTGCPKNLMRQSLAAKFGVTFSSAGGNNLILETIGNGSFESVGEVVGRWASKKDPRKSRLGFDPKYYDATWHVSDMMERWDVIIGLETISKHGLLMVKRELAAPAAFRRAPRQLDPVATKDALAKQEEAIQKNTARREQHEAQQAKLEATPAQRS</sequence>
<dbReference type="AlphaFoldDB" id="A0A6A6XTR0"/>
<accession>A0A6A6XTR0</accession>
<reference evidence="2" key="1">
    <citation type="journal article" date="2020" name="Stud. Mycol.">
        <title>101 Dothideomycetes genomes: a test case for predicting lifestyles and emergence of pathogens.</title>
        <authorList>
            <person name="Haridas S."/>
            <person name="Albert R."/>
            <person name="Binder M."/>
            <person name="Bloem J."/>
            <person name="Labutti K."/>
            <person name="Salamov A."/>
            <person name="Andreopoulos B."/>
            <person name="Baker S."/>
            <person name="Barry K."/>
            <person name="Bills G."/>
            <person name="Bluhm B."/>
            <person name="Cannon C."/>
            <person name="Castanera R."/>
            <person name="Culley D."/>
            <person name="Daum C."/>
            <person name="Ezra D."/>
            <person name="Gonzalez J."/>
            <person name="Henrissat B."/>
            <person name="Kuo A."/>
            <person name="Liang C."/>
            <person name="Lipzen A."/>
            <person name="Lutzoni F."/>
            <person name="Magnuson J."/>
            <person name="Mondo S."/>
            <person name="Nolan M."/>
            <person name="Ohm R."/>
            <person name="Pangilinan J."/>
            <person name="Park H.-J."/>
            <person name="Ramirez L."/>
            <person name="Alfaro M."/>
            <person name="Sun H."/>
            <person name="Tritt A."/>
            <person name="Yoshinaga Y."/>
            <person name="Zwiers L.-H."/>
            <person name="Turgeon B."/>
            <person name="Goodwin S."/>
            <person name="Spatafora J."/>
            <person name="Crous P."/>
            <person name="Grigoriev I."/>
        </authorList>
    </citation>
    <scope>NUCLEOTIDE SEQUENCE</scope>
    <source>
        <strain evidence="2">CBS 109.77</strain>
    </source>
</reference>
<dbReference type="Gene3D" id="2.40.70.10">
    <property type="entry name" value="Acid Proteases"/>
    <property type="match status" value="1"/>
</dbReference>
<dbReference type="OrthoDB" id="3786129at2759"/>
<feature type="compositionally biased region" description="Basic and acidic residues" evidence="1">
    <location>
        <begin position="255"/>
        <end position="268"/>
    </location>
</feature>
<keyword evidence="3" id="KW-1185">Reference proteome</keyword>
<proteinExistence type="predicted"/>
<dbReference type="CDD" id="cd00303">
    <property type="entry name" value="retropepsin_like"/>
    <property type="match status" value="1"/>
</dbReference>
<feature type="region of interest" description="Disordered" evidence="1">
    <location>
        <begin position="255"/>
        <end position="280"/>
    </location>
</feature>
<organism evidence="2 3">
    <name type="scientific">Melanomma pulvis-pyrius CBS 109.77</name>
    <dbReference type="NCBI Taxonomy" id="1314802"/>
    <lineage>
        <taxon>Eukaryota</taxon>
        <taxon>Fungi</taxon>
        <taxon>Dikarya</taxon>
        <taxon>Ascomycota</taxon>
        <taxon>Pezizomycotina</taxon>
        <taxon>Dothideomycetes</taxon>
        <taxon>Pleosporomycetidae</taxon>
        <taxon>Pleosporales</taxon>
        <taxon>Melanommataceae</taxon>
        <taxon>Melanomma</taxon>
    </lineage>
</organism>
<name>A0A6A6XTR0_9PLEO</name>
<evidence type="ECO:0000256" key="1">
    <source>
        <dbReference type="SAM" id="MobiDB-lite"/>
    </source>
</evidence>
<evidence type="ECO:0000313" key="3">
    <source>
        <dbReference type="Proteomes" id="UP000799757"/>
    </source>
</evidence>